<dbReference type="InterPro" id="IPR002110">
    <property type="entry name" value="Ankyrin_rpt"/>
</dbReference>
<dbReference type="PANTHER" id="PTHR24201">
    <property type="entry name" value="ANK_REP_REGION DOMAIN-CONTAINING PROTEIN"/>
    <property type="match status" value="1"/>
</dbReference>
<dbReference type="Pfam" id="PF12796">
    <property type="entry name" value="Ank_2"/>
    <property type="match status" value="1"/>
</dbReference>
<dbReference type="PROSITE" id="PS01159">
    <property type="entry name" value="WW_DOMAIN_1"/>
    <property type="match status" value="2"/>
</dbReference>
<feature type="domain" description="WW" evidence="5">
    <location>
        <begin position="266"/>
        <end position="294"/>
    </location>
</feature>
<sequence>MVVRQPSSRTEYFRLDQHDSLLPEIRPEGMQLKKDPRSETNVEGKAREVTEHSVELLEKLNELSQLQHSMETELSPCTPRMRGLDVLNNTFNESDRCAGKALEAQCFAAAVAAARAATHSLTQPVDKAMSESHGSGFTGGGPLPPLGLQANCHDWSNPNQDHSTRVARAHAIPNRTPDKSFEVTLGFLTPDVSRCGTPFQTPRAEAPSPERTTSDLVAPSARVGALETNQSPRSGRCLSLSGSPADGSLLVNQHDAGLEDQRAWQGWHLQATPGGAFYYHHPASGVSQWDVPRELINVIGHWCEVSDGHLPFWFNETLGASCWNDPRECRSIHEAALDGNLVYIHFYLTAGGYVDATNPKGRSALHHACAAGQTEVIALLLSHQADVHLGDRGLCSPLHWACRYGHASAVQLLLQASADPDAGNMIGDTPAHEAASHGQVDALQRLLWAGANVFVQNAESRKASQVAAVRGWFEAQTMLEDAEDERPTWQRAEDANGEGRRTQVVVAT</sequence>
<feature type="region of interest" description="Disordered" evidence="4">
    <location>
        <begin position="29"/>
        <end position="50"/>
    </location>
</feature>
<accession>A0ABP0KVW4</accession>
<name>A0ABP0KVW4_9DINO</name>
<dbReference type="SMART" id="SM00456">
    <property type="entry name" value="WW"/>
    <property type="match status" value="2"/>
</dbReference>
<feature type="repeat" description="ANK" evidence="3">
    <location>
        <begin position="426"/>
        <end position="458"/>
    </location>
</feature>
<dbReference type="Gene3D" id="2.20.70.10">
    <property type="match status" value="1"/>
</dbReference>
<dbReference type="PANTHER" id="PTHR24201:SF16">
    <property type="entry name" value="ANKYRIN-1-LIKE-RELATED"/>
    <property type="match status" value="1"/>
</dbReference>
<dbReference type="InterPro" id="IPR036770">
    <property type="entry name" value="Ankyrin_rpt-contain_sf"/>
</dbReference>
<evidence type="ECO:0000256" key="1">
    <source>
        <dbReference type="ARBA" id="ARBA00022737"/>
    </source>
</evidence>
<evidence type="ECO:0000313" key="6">
    <source>
        <dbReference type="EMBL" id="CAK9031036.1"/>
    </source>
</evidence>
<evidence type="ECO:0000256" key="4">
    <source>
        <dbReference type="SAM" id="MobiDB-lite"/>
    </source>
</evidence>
<dbReference type="InterPro" id="IPR050776">
    <property type="entry name" value="Ank_Repeat/CDKN_Inhibitor"/>
</dbReference>
<evidence type="ECO:0000313" key="7">
    <source>
        <dbReference type="Proteomes" id="UP001642484"/>
    </source>
</evidence>
<dbReference type="PROSITE" id="PS50088">
    <property type="entry name" value="ANK_REPEAT"/>
    <property type="match status" value="3"/>
</dbReference>
<evidence type="ECO:0000256" key="2">
    <source>
        <dbReference type="ARBA" id="ARBA00023043"/>
    </source>
</evidence>
<protein>
    <recommendedName>
        <fullName evidence="5">WW domain-containing protein</fullName>
    </recommendedName>
</protein>
<dbReference type="SUPFAM" id="SSF51045">
    <property type="entry name" value="WW domain"/>
    <property type="match status" value="1"/>
</dbReference>
<comment type="caution">
    <text evidence="6">The sequence shown here is derived from an EMBL/GenBank/DDBJ whole genome shotgun (WGS) entry which is preliminary data.</text>
</comment>
<feature type="repeat" description="ANK" evidence="3">
    <location>
        <begin position="360"/>
        <end position="392"/>
    </location>
</feature>
<proteinExistence type="predicted"/>
<dbReference type="PROSITE" id="PS50297">
    <property type="entry name" value="ANK_REP_REGION"/>
    <property type="match status" value="3"/>
</dbReference>
<dbReference type="PROSITE" id="PS50020">
    <property type="entry name" value="WW_DOMAIN_2"/>
    <property type="match status" value="1"/>
</dbReference>
<gene>
    <name evidence="6" type="ORF">CCMP2556_LOCUS18133</name>
</gene>
<dbReference type="InterPro" id="IPR036020">
    <property type="entry name" value="WW_dom_sf"/>
</dbReference>
<keyword evidence="7" id="KW-1185">Reference proteome</keyword>
<dbReference type="Proteomes" id="UP001642484">
    <property type="component" value="Unassembled WGS sequence"/>
</dbReference>
<dbReference type="Pfam" id="PF00023">
    <property type="entry name" value="Ank"/>
    <property type="match status" value="1"/>
</dbReference>
<dbReference type="EMBL" id="CAXAMN010010191">
    <property type="protein sequence ID" value="CAK9031036.1"/>
    <property type="molecule type" value="Genomic_DNA"/>
</dbReference>
<dbReference type="InterPro" id="IPR001202">
    <property type="entry name" value="WW_dom"/>
</dbReference>
<dbReference type="Gene3D" id="1.25.40.20">
    <property type="entry name" value="Ankyrin repeat-containing domain"/>
    <property type="match status" value="1"/>
</dbReference>
<keyword evidence="2 3" id="KW-0040">ANK repeat</keyword>
<dbReference type="SMART" id="SM00248">
    <property type="entry name" value="ANK"/>
    <property type="match status" value="3"/>
</dbReference>
<evidence type="ECO:0000259" key="5">
    <source>
        <dbReference type="PROSITE" id="PS50020"/>
    </source>
</evidence>
<dbReference type="CDD" id="cd00201">
    <property type="entry name" value="WW"/>
    <property type="match status" value="1"/>
</dbReference>
<reference evidence="6 7" key="1">
    <citation type="submission" date="2024-02" db="EMBL/GenBank/DDBJ databases">
        <authorList>
            <person name="Chen Y."/>
            <person name="Shah S."/>
            <person name="Dougan E. K."/>
            <person name="Thang M."/>
            <person name="Chan C."/>
        </authorList>
    </citation>
    <scope>NUCLEOTIDE SEQUENCE [LARGE SCALE GENOMIC DNA]</scope>
</reference>
<feature type="repeat" description="ANK" evidence="3">
    <location>
        <begin position="396"/>
        <end position="425"/>
    </location>
</feature>
<evidence type="ECO:0000256" key="3">
    <source>
        <dbReference type="PROSITE-ProRule" id="PRU00023"/>
    </source>
</evidence>
<organism evidence="6 7">
    <name type="scientific">Durusdinium trenchii</name>
    <dbReference type="NCBI Taxonomy" id="1381693"/>
    <lineage>
        <taxon>Eukaryota</taxon>
        <taxon>Sar</taxon>
        <taxon>Alveolata</taxon>
        <taxon>Dinophyceae</taxon>
        <taxon>Suessiales</taxon>
        <taxon>Symbiodiniaceae</taxon>
        <taxon>Durusdinium</taxon>
    </lineage>
</organism>
<dbReference type="SUPFAM" id="SSF48403">
    <property type="entry name" value="Ankyrin repeat"/>
    <property type="match status" value="1"/>
</dbReference>
<keyword evidence="1" id="KW-0677">Repeat</keyword>